<sequence>MGKNITPRLLNFSPEGRLYQIEYALDAVKFGSNTIGIKNNSGALILTEKSKESNLTENNDVSKLIALNSFLGCGISGLTSDARFLIEKTFVYLENQYFIFNSLPSTENCVRKIRDLISFSSYGENQDFVTSRPFGIAFLVIGFDSSGINLFSVDPSGEYNSENICALGGAQKEAIFTIKEGYRKKMTSKETKNLAKKALRSILKKDFDEIRLEMGFIERKGKKFLIFSNEEIKNYF</sequence>
<feature type="domain" description="Proteasome alpha-type subunits" evidence="2">
    <location>
        <begin position="5"/>
        <end position="27"/>
    </location>
</feature>
<dbReference type="GO" id="GO:0019773">
    <property type="term" value="C:proteasome core complex, alpha-subunit complex"/>
    <property type="evidence" value="ECO:0007669"/>
    <property type="project" value="InterPro"/>
</dbReference>
<dbReference type="PANTHER" id="PTHR11599">
    <property type="entry name" value="PROTEASOME SUBUNIT ALPHA/BETA"/>
    <property type="match status" value="1"/>
</dbReference>
<evidence type="ECO:0000259" key="2">
    <source>
        <dbReference type="SMART" id="SM00948"/>
    </source>
</evidence>
<dbReference type="Proteomes" id="UP000243127">
    <property type="component" value="Nucleomorph 3"/>
</dbReference>
<accession>A9BLB0</accession>
<dbReference type="AlphaFoldDB" id="A9BLB0"/>
<dbReference type="GO" id="GO:0006511">
    <property type="term" value="P:ubiquitin-dependent protein catabolic process"/>
    <property type="evidence" value="ECO:0007669"/>
    <property type="project" value="InterPro"/>
</dbReference>
<dbReference type="Pfam" id="PF00227">
    <property type="entry name" value="Proteasome"/>
    <property type="match status" value="1"/>
</dbReference>
<keyword evidence="3" id="KW-0542">Nucleomorph</keyword>
<gene>
    <name evidence="3" type="ORF">HAN_3g491</name>
</gene>
<dbReference type="InterPro" id="IPR050115">
    <property type="entry name" value="Proteasome_alpha"/>
</dbReference>
<dbReference type="RefSeq" id="XP_001712618.1">
    <property type="nucleotide sequence ID" value="XM_001712566.1"/>
</dbReference>
<dbReference type="InterPro" id="IPR001353">
    <property type="entry name" value="Proteasome_sua/b"/>
</dbReference>
<evidence type="ECO:0000313" key="4">
    <source>
        <dbReference type="Proteomes" id="UP000243127"/>
    </source>
</evidence>
<dbReference type="InterPro" id="IPR000426">
    <property type="entry name" value="Proteasome_asu_N"/>
</dbReference>
<evidence type="ECO:0000256" key="1">
    <source>
        <dbReference type="ARBA" id="ARBA00022942"/>
    </source>
</evidence>
<proteinExistence type="predicted"/>
<reference evidence="3 4" key="1">
    <citation type="journal article" date="2007" name="Proc. Natl. Acad. Sci. U.S.A.">
        <title>Nucleomorph genome of Hemiselmis andersenii reveals complete intron loss and compaction as a driver of protein structure and function.</title>
        <authorList>
            <person name="Lane C.E."/>
            <person name="van den Heuvel K."/>
            <person name="Kozera C."/>
            <person name="Curtis B.A."/>
            <person name="Parsons B.J."/>
            <person name="Bowman S."/>
            <person name="Archibald J.M."/>
        </authorList>
    </citation>
    <scope>NUCLEOTIDE SEQUENCE [LARGE SCALE GENOMIC DNA]</scope>
    <source>
        <strain evidence="3 4">CCMP644</strain>
    </source>
</reference>
<dbReference type="InterPro" id="IPR029055">
    <property type="entry name" value="Ntn_hydrolases_N"/>
</dbReference>
<dbReference type="Gene3D" id="3.60.20.10">
    <property type="entry name" value="Glutamine Phosphoribosylpyrophosphate, subunit 1, domain 1"/>
    <property type="match status" value="1"/>
</dbReference>
<protein>
    <submittedName>
        <fullName evidence="3">PrsA5</fullName>
    </submittedName>
</protein>
<geneLocation type="nucleomorph" evidence="3"/>
<dbReference type="SMART" id="SM00948">
    <property type="entry name" value="Proteasome_A_N"/>
    <property type="match status" value="1"/>
</dbReference>
<dbReference type="EMBL" id="CP000883">
    <property type="protein sequence ID" value="ABW98293.1"/>
    <property type="molecule type" value="Genomic_DNA"/>
</dbReference>
<evidence type="ECO:0000313" key="3">
    <source>
        <dbReference type="EMBL" id="ABW98293.1"/>
    </source>
</evidence>
<organism evidence="3 4">
    <name type="scientific">Hemiselmis andersenii</name>
    <name type="common">Cryptophyte alga</name>
    <dbReference type="NCBI Taxonomy" id="464988"/>
    <lineage>
        <taxon>Eukaryota</taxon>
        <taxon>Cryptophyceae</taxon>
        <taxon>Cryptomonadales</taxon>
        <taxon>Hemiselmidaceae</taxon>
        <taxon>Hemiselmis</taxon>
    </lineage>
</organism>
<dbReference type="GeneID" id="5739529"/>
<dbReference type="SUPFAM" id="SSF56235">
    <property type="entry name" value="N-terminal nucleophile aminohydrolases (Ntn hydrolases)"/>
    <property type="match status" value="1"/>
</dbReference>
<keyword evidence="1" id="KW-0647">Proteasome</keyword>
<dbReference type="Pfam" id="PF10584">
    <property type="entry name" value="Proteasome_A_N"/>
    <property type="match status" value="1"/>
</dbReference>
<name>A9BLB0_HEMAN</name>